<keyword evidence="1" id="KW-0472">Membrane</keyword>
<evidence type="ECO:0000256" key="1">
    <source>
        <dbReference type="SAM" id="Phobius"/>
    </source>
</evidence>
<feature type="transmembrane region" description="Helical" evidence="1">
    <location>
        <begin position="26"/>
        <end position="49"/>
    </location>
</feature>
<feature type="transmembrane region" description="Helical" evidence="1">
    <location>
        <begin position="56"/>
        <end position="72"/>
    </location>
</feature>
<organism evidence="2 3">
    <name type="scientific">Mycolicibacterium chubuense (strain NBB4)</name>
    <name type="common">Mycobacterium chubuense</name>
    <dbReference type="NCBI Taxonomy" id="710421"/>
    <lineage>
        <taxon>Bacteria</taxon>
        <taxon>Bacillati</taxon>
        <taxon>Actinomycetota</taxon>
        <taxon>Actinomycetes</taxon>
        <taxon>Mycobacteriales</taxon>
        <taxon>Mycobacteriaceae</taxon>
        <taxon>Mycolicibacterium</taxon>
    </lineage>
</organism>
<dbReference type="KEGG" id="mcb:Mycch_0856"/>
<dbReference type="Proteomes" id="UP000006057">
    <property type="component" value="Chromosome"/>
</dbReference>
<dbReference type="AlphaFoldDB" id="I4BEG4"/>
<reference evidence="2 3" key="1">
    <citation type="submission" date="2012-06" db="EMBL/GenBank/DDBJ databases">
        <title>Complete sequence of chromosome of Mycobacterium chubuense NBB4.</title>
        <authorList>
            <consortium name="US DOE Joint Genome Institute"/>
            <person name="Lucas S."/>
            <person name="Han J."/>
            <person name="Lapidus A."/>
            <person name="Cheng J.-F."/>
            <person name="Goodwin L."/>
            <person name="Pitluck S."/>
            <person name="Peters L."/>
            <person name="Mikhailova N."/>
            <person name="Teshima H."/>
            <person name="Detter J.C."/>
            <person name="Han C."/>
            <person name="Tapia R."/>
            <person name="Land M."/>
            <person name="Hauser L."/>
            <person name="Kyrpides N."/>
            <person name="Ivanova N."/>
            <person name="Pagani I."/>
            <person name="Mattes T."/>
            <person name="Holmes A."/>
            <person name="Rutledge P."/>
            <person name="Paulsen I."/>
            <person name="Coleman N."/>
            <person name="Woyke T."/>
        </authorList>
    </citation>
    <scope>NUCLEOTIDE SEQUENCE [LARGE SCALE GENOMIC DNA]</scope>
    <source>
        <strain evidence="2 3">NBB4</strain>
    </source>
</reference>
<proteinExistence type="predicted"/>
<evidence type="ECO:0000313" key="3">
    <source>
        <dbReference type="Proteomes" id="UP000006057"/>
    </source>
</evidence>
<protein>
    <submittedName>
        <fullName evidence="2">Uncharacterized protein</fullName>
    </submittedName>
</protein>
<dbReference type="HOGENOM" id="CLU_201172_0_0_11"/>
<keyword evidence="1" id="KW-1133">Transmembrane helix</keyword>
<keyword evidence="3" id="KW-1185">Reference proteome</keyword>
<dbReference type="PATRIC" id="fig|710421.3.peg.864"/>
<gene>
    <name evidence="2" type="ordered locus">Mycch_0856</name>
</gene>
<dbReference type="RefSeq" id="WP_014814162.1">
    <property type="nucleotide sequence ID" value="NC_018027.1"/>
</dbReference>
<sequence length="73" mass="7265">MTGFGEGAFVPQELDPPRAAHASSSINWLVATLMLAILIAAIAGVVVALSSGMPTLAILIALVTGAVFAGQAC</sequence>
<evidence type="ECO:0000313" key="2">
    <source>
        <dbReference type="EMBL" id="AFM15671.1"/>
    </source>
</evidence>
<accession>I4BEG4</accession>
<dbReference type="eggNOG" id="ENOG5031VJU">
    <property type="taxonomic scope" value="Bacteria"/>
</dbReference>
<dbReference type="EMBL" id="CP003053">
    <property type="protein sequence ID" value="AFM15671.1"/>
    <property type="molecule type" value="Genomic_DNA"/>
</dbReference>
<keyword evidence="1" id="KW-0812">Transmembrane</keyword>
<name>I4BEG4_MYCCN</name>